<dbReference type="AlphaFoldDB" id="H0UJX4"/>
<reference evidence="1 2" key="1">
    <citation type="submission" date="2011-11" db="EMBL/GenBank/DDBJ databases">
        <title>The Noncontiguous Finished genome of Jonquetella anthropi DSM 22815.</title>
        <authorList>
            <consortium name="US DOE Joint Genome Institute (JGI-PGF)"/>
            <person name="Lucas S."/>
            <person name="Copeland A."/>
            <person name="Lapidus A."/>
            <person name="Glavina del Rio T."/>
            <person name="Dalin E."/>
            <person name="Tice H."/>
            <person name="Bruce D."/>
            <person name="Goodwin L."/>
            <person name="Pitluck S."/>
            <person name="Peters L."/>
            <person name="Mikhailova N."/>
            <person name="Held B."/>
            <person name="Kyrpides N."/>
            <person name="Mavromatis K."/>
            <person name="Ivanova N."/>
            <person name="Markowitz V."/>
            <person name="Cheng J.-F."/>
            <person name="Hugenholtz P."/>
            <person name="Woyke T."/>
            <person name="Wu D."/>
            <person name="Gronow S."/>
            <person name="Wellnitz S."/>
            <person name="Brambilla E."/>
            <person name="Klenk H.-P."/>
            <person name="Eisen J.A."/>
        </authorList>
    </citation>
    <scope>NUCLEOTIDE SEQUENCE [LARGE SCALE GENOMIC DNA]</scope>
    <source>
        <strain evidence="1 2">DSM 22815</strain>
    </source>
</reference>
<accession>H0UJX4</accession>
<proteinExistence type="predicted"/>
<evidence type="ECO:0000313" key="2">
    <source>
        <dbReference type="Proteomes" id="UP000003806"/>
    </source>
</evidence>
<evidence type="ECO:0000313" key="1">
    <source>
        <dbReference type="EMBL" id="EHM12984.1"/>
    </source>
</evidence>
<dbReference type="RefSeq" id="WP_008520778.1">
    <property type="nucleotide sequence ID" value="NZ_CM001376.1"/>
</dbReference>
<organism evidence="1 2">
    <name type="scientific">Jonquetella anthropi DSM 22815</name>
    <dbReference type="NCBI Taxonomy" id="885272"/>
    <lineage>
        <taxon>Bacteria</taxon>
        <taxon>Thermotogati</taxon>
        <taxon>Synergistota</taxon>
        <taxon>Synergistia</taxon>
        <taxon>Synergistales</taxon>
        <taxon>Dethiosulfovibrionaceae</taxon>
        <taxon>Jonquetella</taxon>
    </lineage>
</organism>
<dbReference type="NCBIfam" id="NF040734">
    <property type="entry name" value="CC-COOH_SaoC"/>
    <property type="match status" value="1"/>
</dbReference>
<dbReference type="Proteomes" id="UP000003806">
    <property type="component" value="Chromosome"/>
</dbReference>
<gene>
    <name evidence="1" type="ORF">JonanDRAFT_0584</name>
</gene>
<dbReference type="SUPFAM" id="SSF69318">
    <property type="entry name" value="Integrin alpha N-terminal domain"/>
    <property type="match status" value="1"/>
</dbReference>
<sequence length="150" mass="17243">MRRPRIWLQAARLSVLVGLFLNGLAYRVWAAPVSSLIERFQECVPDREILLTLAGDCNADGIEDLVVMYRENENENRMVAVYSSNGNFLVSEWTRAPLENYRMQWRDIDERPPVELLVSGQKGIHIGFAVFRFVEGKWISLFGEGMEDCC</sequence>
<protein>
    <recommendedName>
        <fullName evidence="3">FG-GAP repeat protein</fullName>
    </recommendedName>
</protein>
<dbReference type="STRING" id="885272.JonanDRAFT_0584"/>
<evidence type="ECO:0008006" key="3">
    <source>
        <dbReference type="Google" id="ProtNLM"/>
    </source>
</evidence>
<dbReference type="OrthoDB" id="1701802at2"/>
<keyword evidence="2" id="KW-1185">Reference proteome</keyword>
<dbReference type="InterPro" id="IPR028994">
    <property type="entry name" value="Integrin_alpha_N"/>
</dbReference>
<name>H0UJX4_9BACT</name>
<dbReference type="eggNOG" id="ENOG50333GJ">
    <property type="taxonomic scope" value="Bacteria"/>
</dbReference>
<dbReference type="EMBL" id="CM001376">
    <property type="protein sequence ID" value="EHM12984.1"/>
    <property type="molecule type" value="Genomic_DNA"/>
</dbReference>
<dbReference type="HOGENOM" id="CLU_1738098_0_0_0"/>